<dbReference type="RefSeq" id="WP_163455555.1">
    <property type="nucleotide sequence ID" value="NZ_JAAGOH010000001.1"/>
</dbReference>
<gene>
    <name evidence="1" type="ORF">G3A44_00675</name>
</gene>
<dbReference type="AlphaFoldDB" id="A0A7C9TGH6"/>
<evidence type="ECO:0000313" key="1">
    <source>
        <dbReference type="EMBL" id="NDY89701.1"/>
    </source>
</evidence>
<keyword evidence="2" id="KW-1185">Reference proteome</keyword>
<name>A0A7C9TGH6_9BURK</name>
<evidence type="ECO:0000313" key="2">
    <source>
        <dbReference type="Proteomes" id="UP000484255"/>
    </source>
</evidence>
<proteinExistence type="predicted"/>
<dbReference type="Proteomes" id="UP000484255">
    <property type="component" value="Unassembled WGS sequence"/>
</dbReference>
<reference evidence="1 2" key="1">
    <citation type="submission" date="2020-02" db="EMBL/GenBank/DDBJ databases">
        <title>Ideonella bacterium strain TBM-1.</title>
        <authorList>
            <person name="Chen W.-M."/>
        </authorList>
    </citation>
    <scope>NUCLEOTIDE SEQUENCE [LARGE SCALE GENOMIC DNA]</scope>
    <source>
        <strain evidence="1 2">TBM-1</strain>
    </source>
</reference>
<dbReference type="EMBL" id="JAAGOH010000001">
    <property type="protein sequence ID" value="NDY89701.1"/>
    <property type="molecule type" value="Genomic_DNA"/>
</dbReference>
<protein>
    <submittedName>
        <fullName evidence="1">Uncharacterized protein</fullName>
    </submittedName>
</protein>
<sequence>MLSTEDGTFLPGDMVLSVVQRFDLAPMPSTVEATLRLDESTEPIGKDGAKLRCGAGMDLYRVVKAEDCASVPIAQGREPVKARRVTAVLDGLQALMWAQQRAVVKEGAGMVECYRSCGAAVRMGSDVPTHRLFVPRGHIPTFALAELMAEEFAAPVWMDGRLSFSRLTDLMSQSPVHRLEVDAAEGRSSGWMEHLEAVTAMSCRADGQVFGASSTLARPAAFLPRTPQRILNNWGRWLAVRRCLPTQFAASVRAGHVIELAGVRHLVVTAAHSLTAGADGGKSEQTSMLWLGQVSK</sequence>
<organism evidence="1 2">
    <name type="scientific">Ideonella livida</name>
    <dbReference type="NCBI Taxonomy" id="2707176"/>
    <lineage>
        <taxon>Bacteria</taxon>
        <taxon>Pseudomonadati</taxon>
        <taxon>Pseudomonadota</taxon>
        <taxon>Betaproteobacteria</taxon>
        <taxon>Burkholderiales</taxon>
        <taxon>Sphaerotilaceae</taxon>
        <taxon>Ideonella</taxon>
    </lineage>
</organism>
<comment type="caution">
    <text evidence="1">The sequence shown here is derived from an EMBL/GenBank/DDBJ whole genome shotgun (WGS) entry which is preliminary data.</text>
</comment>
<accession>A0A7C9TGH6</accession>